<evidence type="ECO:0000313" key="14">
    <source>
        <dbReference type="EMBL" id="HCV82395.1"/>
    </source>
</evidence>
<dbReference type="AlphaFoldDB" id="A0A3D5J2U2"/>
<dbReference type="PANTHER" id="PTHR46193">
    <property type="entry name" value="6-PHOSPHOGLUCONATE PHOSPHATASE"/>
    <property type="match status" value="1"/>
</dbReference>
<dbReference type="InterPro" id="IPR051600">
    <property type="entry name" value="Beta-PGM-like"/>
</dbReference>
<dbReference type="NCBIfam" id="TIGR01509">
    <property type="entry name" value="HAD-SF-IA-v3"/>
    <property type="match status" value="1"/>
</dbReference>
<feature type="active site" description="Nucleophile" evidence="10">
    <location>
        <position position="9"/>
    </location>
</feature>
<dbReference type="OMA" id="FTHEQNE"/>
<dbReference type="InterPro" id="IPR010976">
    <property type="entry name" value="B-phosphoglucomutase_hydrolase"/>
</dbReference>
<protein>
    <recommendedName>
        <fullName evidence="9">Beta-phosphoglucomutase</fullName>
        <ecNumber evidence="8">5.4.2.6</ecNumber>
    </recommendedName>
</protein>
<feature type="binding site" evidence="11">
    <location>
        <begin position="44"/>
        <end position="49"/>
    </location>
    <ligand>
        <name>substrate</name>
    </ligand>
</feature>
<evidence type="ECO:0000256" key="11">
    <source>
        <dbReference type="PIRSR" id="PIRSR610972-2"/>
    </source>
</evidence>
<feature type="binding site" evidence="11">
    <location>
        <begin position="9"/>
        <end position="11"/>
    </location>
    <ligand>
        <name>substrate</name>
    </ligand>
</feature>
<name>A0A3D5J2U2_9FLAO</name>
<feature type="binding site" evidence="11">
    <location>
        <position position="145"/>
    </location>
    <ligand>
        <name>substrate</name>
    </ligand>
</feature>
<dbReference type="InterPro" id="IPR036412">
    <property type="entry name" value="HAD-like_sf"/>
</dbReference>
<dbReference type="GO" id="GO:0005975">
    <property type="term" value="P:carbohydrate metabolic process"/>
    <property type="evidence" value="ECO:0007669"/>
    <property type="project" value="InterPro"/>
</dbReference>
<organism evidence="14 15">
    <name type="scientific">Zunongwangia profunda</name>
    <dbReference type="NCBI Taxonomy" id="398743"/>
    <lineage>
        <taxon>Bacteria</taxon>
        <taxon>Pseudomonadati</taxon>
        <taxon>Bacteroidota</taxon>
        <taxon>Flavobacteriia</taxon>
        <taxon>Flavobacteriales</taxon>
        <taxon>Flavobacteriaceae</taxon>
        <taxon>Zunongwangia</taxon>
    </lineage>
</organism>
<dbReference type="NCBIfam" id="TIGR01990">
    <property type="entry name" value="bPGM"/>
    <property type="match status" value="1"/>
</dbReference>
<sequence>MNQKAIIFDLDGVIVDTAKFHFLAWKKLANDLGFDFTKEQNEELKGVSRVDSLKKILNWGNRELTEDEFNRQMQLKNENYLSYVNKMDKGEVLPGVQKVLDYLNENNTPYALGSASKNARHILEKIDLKDGFNAIVDGTDVSKAKPDPEVFLIAAEKLNVAPQDCIVFEDSVAGIQAANKGQMTSIGIGDKKTLHEADYIFSDFTEISIEFLKNLLQK</sequence>
<comment type="catalytic activity">
    <reaction evidence="7">
        <text>beta-D-glucose 1-phosphate = beta-D-glucose 6-phosphate</text>
        <dbReference type="Rhea" id="RHEA:20113"/>
        <dbReference type="ChEBI" id="CHEBI:57684"/>
        <dbReference type="ChEBI" id="CHEBI:58247"/>
        <dbReference type="EC" id="5.4.2.6"/>
    </reaction>
</comment>
<dbReference type="Gene3D" id="3.40.50.1000">
    <property type="entry name" value="HAD superfamily/HAD-like"/>
    <property type="match status" value="1"/>
</dbReference>
<feature type="active site" description="Proton donor/acceptor" evidence="10">
    <location>
        <position position="11"/>
    </location>
</feature>
<dbReference type="GO" id="GO:0000287">
    <property type="term" value="F:magnesium ion binding"/>
    <property type="evidence" value="ECO:0007669"/>
    <property type="project" value="InterPro"/>
</dbReference>
<keyword evidence="5" id="KW-0413">Isomerase</keyword>
<feature type="binding site" evidence="11">
    <location>
        <begin position="114"/>
        <end position="118"/>
    </location>
    <ligand>
        <name>substrate</name>
    </ligand>
</feature>
<evidence type="ECO:0000256" key="8">
    <source>
        <dbReference type="ARBA" id="ARBA00044968"/>
    </source>
</evidence>
<evidence type="ECO:0000256" key="5">
    <source>
        <dbReference type="ARBA" id="ARBA00023235"/>
    </source>
</evidence>
<evidence type="ECO:0000256" key="2">
    <source>
        <dbReference type="ARBA" id="ARBA00022553"/>
    </source>
</evidence>
<dbReference type="EC" id="5.4.2.6" evidence="8"/>
<evidence type="ECO:0000313" key="15">
    <source>
        <dbReference type="Proteomes" id="UP000264330"/>
    </source>
</evidence>
<evidence type="ECO:0000256" key="13">
    <source>
        <dbReference type="PIRSR" id="PIRSR610972-4"/>
    </source>
</evidence>
<dbReference type="EMBL" id="DPMF01000349">
    <property type="protein sequence ID" value="HCV82395.1"/>
    <property type="molecule type" value="Genomic_DNA"/>
</dbReference>
<dbReference type="SFLD" id="SFLDG01135">
    <property type="entry name" value="C1.5.6:_HAD__Beta-PGM__Phospha"/>
    <property type="match status" value="1"/>
</dbReference>
<dbReference type="RefSeq" id="WP_013072236.1">
    <property type="nucleotide sequence ID" value="NZ_CAJXAW010000077.1"/>
</dbReference>
<feature type="binding site" evidence="11">
    <location>
        <position position="25"/>
    </location>
    <ligand>
        <name>substrate</name>
    </ligand>
</feature>
<dbReference type="InterPro" id="IPR041492">
    <property type="entry name" value="HAD_2"/>
</dbReference>
<dbReference type="SFLD" id="SFLDS00003">
    <property type="entry name" value="Haloacid_Dehalogenase"/>
    <property type="match status" value="1"/>
</dbReference>
<feature type="binding site" evidence="12">
    <location>
        <position position="11"/>
    </location>
    <ligand>
        <name>Mg(2+)</name>
        <dbReference type="ChEBI" id="CHEBI:18420"/>
    </ligand>
</feature>
<feature type="site" description="Important for catalytic activity and assists the phosphoryl transfer reaction to Asp8 by balancing charge and orienting the reacting groups" evidence="13">
    <location>
        <position position="145"/>
    </location>
</feature>
<dbReference type="PRINTS" id="PR00413">
    <property type="entry name" value="HADHALOGNASE"/>
</dbReference>
<reference evidence="14 15" key="1">
    <citation type="journal article" date="2018" name="Nat. Biotechnol.">
        <title>A standardized bacterial taxonomy based on genome phylogeny substantially revises the tree of life.</title>
        <authorList>
            <person name="Parks D.H."/>
            <person name="Chuvochina M."/>
            <person name="Waite D.W."/>
            <person name="Rinke C."/>
            <person name="Skarshewski A."/>
            <person name="Chaumeil P.A."/>
            <person name="Hugenholtz P."/>
        </authorList>
    </citation>
    <scope>NUCLEOTIDE SEQUENCE [LARGE SCALE GENOMIC DNA]</scope>
    <source>
        <strain evidence="14">UBA9359</strain>
    </source>
</reference>
<dbReference type="CDD" id="cd02598">
    <property type="entry name" value="HAD_BPGM"/>
    <property type="match status" value="1"/>
</dbReference>
<evidence type="ECO:0000256" key="4">
    <source>
        <dbReference type="ARBA" id="ARBA00022842"/>
    </source>
</evidence>
<keyword evidence="3 12" id="KW-0479">Metal-binding</keyword>
<dbReference type="SFLD" id="SFLDG01129">
    <property type="entry name" value="C1.5:_HAD__Beta-PGM__Phosphata"/>
    <property type="match status" value="1"/>
</dbReference>
<feature type="binding site" evidence="11">
    <location>
        <position position="76"/>
    </location>
    <ligand>
        <name>substrate</name>
    </ligand>
</feature>
<feature type="binding site" evidence="12">
    <location>
        <position position="9"/>
    </location>
    <ligand>
        <name>Mg(2+)</name>
        <dbReference type="ChEBI" id="CHEBI:18420"/>
    </ligand>
</feature>
<dbReference type="SUPFAM" id="SSF56784">
    <property type="entry name" value="HAD-like"/>
    <property type="match status" value="1"/>
</dbReference>
<evidence type="ECO:0000256" key="12">
    <source>
        <dbReference type="PIRSR" id="PIRSR610972-3"/>
    </source>
</evidence>
<keyword evidence="6" id="KW-0119">Carbohydrate metabolism</keyword>
<feature type="binding site" evidence="11">
    <location>
        <position position="52"/>
    </location>
    <ligand>
        <name>substrate</name>
    </ligand>
</feature>
<dbReference type="InterPro" id="IPR023198">
    <property type="entry name" value="PGP-like_dom2"/>
</dbReference>
<comment type="caution">
    <text evidence="14">The sequence shown here is derived from an EMBL/GenBank/DDBJ whole genome shotgun (WGS) entry which is preliminary data.</text>
</comment>
<dbReference type="InterPro" id="IPR006439">
    <property type="entry name" value="HAD-SF_hydro_IA"/>
</dbReference>
<feature type="binding site" evidence="12">
    <location>
        <position position="169"/>
    </location>
    <ligand>
        <name>Mg(2+)</name>
        <dbReference type="ChEBI" id="CHEBI:18420"/>
    </ligand>
</feature>
<dbReference type="Pfam" id="PF13419">
    <property type="entry name" value="HAD_2"/>
    <property type="match status" value="1"/>
</dbReference>
<dbReference type="GO" id="GO:0008801">
    <property type="term" value="F:beta-phosphoglucomutase activity"/>
    <property type="evidence" value="ECO:0007669"/>
    <property type="project" value="UniProtKB-EC"/>
</dbReference>
<evidence type="ECO:0000256" key="6">
    <source>
        <dbReference type="ARBA" id="ARBA00023277"/>
    </source>
</evidence>
<evidence type="ECO:0000256" key="9">
    <source>
        <dbReference type="ARBA" id="ARBA00044991"/>
    </source>
</evidence>
<accession>A0A3D5J2U2</accession>
<feature type="binding site" evidence="12">
    <location>
        <position position="170"/>
    </location>
    <ligand>
        <name>Mg(2+)</name>
        <dbReference type="ChEBI" id="CHEBI:18420"/>
    </ligand>
</feature>
<dbReference type="NCBIfam" id="TIGR02009">
    <property type="entry name" value="PGMB-YQAB-SF"/>
    <property type="match status" value="1"/>
</dbReference>
<dbReference type="Proteomes" id="UP000264330">
    <property type="component" value="Unassembled WGS sequence"/>
</dbReference>
<comment type="similarity">
    <text evidence="1">Belongs to the HAD-like hydrolase superfamily. CbbY/CbbZ/Gph/YieH family.</text>
</comment>
<dbReference type="PANTHER" id="PTHR46193:SF18">
    <property type="entry name" value="HEXITOL PHOSPHATASE B"/>
    <property type="match status" value="1"/>
</dbReference>
<comment type="cofactor">
    <cofactor evidence="12">
        <name>Mg(2+)</name>
        <dbReference type="ChEBI" id="CHEBI:18420"/>
    </cofactor>
    <text evidence="12">Binds 2 magnesium ions per subunit.</text>
</comment>
<proteinExistence type="inferred from homology"/>
<evidence type="ECO:0000256" key="10">
    <source>
        <dbReference type="PIRSR" id="PIRSR610972-1"/>
    </source>
</evidence>
<evidence type="ECO:0000256" key="1">
    <source>
        <dbReference type="ARBA" id="ARBA00006171"/>
    </source>
</evidence>
<dbReference type="Gene3D" id="1.10.150.240">
    <property type="entry name" value="Putative phosphatase, domain 2"/>
    <property type="match status" value="1"/>
</dbReference>
<evidence type="ECO:0000256" key="7">
    <source>
        <dbReference type="ARBA" id="ARBA00044926"/>
    </source>
</evidence>
<dbReference type="InterPro" id="IPR023214">
    <property type="entry name" value="HAD_sf"/>
</dbReference>
<keyword evidence="2" id="KW-0597">Phosphoprotein</keyword>
<dbReference type="InterPro" id="IPR010972">
    <property type="entry name" value="Beta-PGM"/>
</dbReference>
<feature type="site" description="Important for catalytic activity and assists the phosphoryl transfer reaction to Asp8 by balancing charge and orienting the reacting groups" evidence="13">
    <location>
        <position position="114"/>
    </location>
</feature>
<evidence type="ECO:0000256" key="3">
    <source>
        <dbReference type="ARBA" id="ARBA00022723"/>
    </source>
</evidence>
<keyword evidence="4 12" id="KW-0460">Magnesium</keyword>
<gene>
    <name evidence="14" type="primary">pgmB</name>
    <name evidence="14" type="ORF">DGQ38_15240</name>
</gene>